<dbReference type="PANTHER" id="PTHR21708:SF30">
    <property type="entry name" value="2-DEHYDROPANTOATE 2-REDUCTASE-RELATED"/>
    <property type="match status" value="1"/>
</dbReference>
<dbReference type="OrthoDB" id="3609at2759"/>
<dbReference type="AlphaFoldDB" id="A0A1G4IZY2"/>
<evidence type="ECO:0000313" key="8">
    <source>
        <dbReference type="Proteomes" id="UP000191024"/>
    </source>
</evidence>
<feature type="domain" description="Ketopantoate reductase N-terminal" evidence="5">
    <location>
        <begin position="7"/>
        <end position="162"/>
    </location>
</feature>
<dbReference type="Proteomes" id="UP000191024">
    <property type="component" value="Chromosome C"/>
</dbReference>
<proteinExistence type="inferred from homology"/>
<evidence type="ECO:0000259" key="5">
    <source>
        <dbReference type="Pfam" id="PF02558"/>
    </source>
</evidence>
<sequence length="340" mass="37537">MSHVPNVLIIGTGGVGSIVAYGIDYLNKSNLAIVVRRDYEKVKSQGYDVESVDYGTVKGWKPSKIFPSVEAASKGGVVFDFVVIATKNLPDIVKVEELADSVITPGKTVVVLVQNGFDLGRPFFAKYPENVILSSVTYIGSHNSQGAIHQTQSDKSFIGFFENPHLPKRIQEKKAKDYISIYKNDKNNCTYVPDTKTHRYRKLVYNATMNTVCAITGVDTGRVEFAGGLETLCIPAMKEVIAVAKADGVDLPADVINDTIHGDDGDWFEPSMLVDVKKGNPIELEVILGNLLLVAKELHVETPVLTMLYNLLKVIQFRLKEQQGTVVLPKDRPIYDKIYS</sequence>
<keyword evidence="8" id="KW-1185">Reference proteome</keyword>
<evidence type="ECO:0000259" key="6">
    <source>
        <dbReference type="Pfam" id="PF08546"/>
    </source>
</evidence>
<evidence type="ECO:0000256" key="2">
    <source>
        <dbReference type="ARBA" id="ARBA00022857"/>
    </source>
</evidence>
<organism evidence="7 8">
    <name type="scientific">Lachancea mirantina</name>
    <dbReference type="NCBI Taxonomy" id="1230905"/>
    <lineage>
        <taxon>Eukaryota</taxon>
        <taxon>Fungi</taxon>
        <taxon>Dikarya</taxon>
        <taxon>Ascomycota</taxon>
        <taxon>Saccharomycotina</taxon>
        <taxon>Saccharomycetes</taxon>
        <taxon>Saccharomycetales</taxon>
        <taxon>Saccharomycetaceae</taxon>
        <taxon>Lachancea</taxon>
    </lineage>
</organism>
<name>A0A1G4IZY2_9SACH</name>
<comment type="catalytic activity">
    <reaction evidence="4">
        <text>(R)-pantoate + NADP(+) = 2-dehydropantoate + NADPH + H(+)</text>
        <dbReference type="Rhea" id="RHEA:16233"/>
        <dbReference type="ChEBI" id="CHEBI:11561"/>
        <dbReference type="ChEBI" id="CHEBI:15378"/>
        <dbReference type="ChEBI" id="CHEBI:15980"/>
        <dbReference type="ChEBI" id="CHEBI:57783"/>
        <dbReference type="ChEBI" id="CHEBI:58349"/>
        <dbReference type="EC" id="1.1.1.169"/>
    </reaction>
</comment>
<dbReference type="InterPro" id="IPR003710">
    <property type="entry name" value="ApbA"/>
</dbReference>
<gene>
    <name evidence="7" type="ORF">LAMI_0C00144G</name>
</gene>
<dbReference type="InterPro" id="IPR013752">
    <property type="entry name" value="KPA_reductase"/>
</dbReference>
<accession>A0A1G4IZY2</accession>
<protein>
    <recommendedName>
        <fullName evidence="4">2-dehydropantoate 2-reductase</fullName>
        <ecNumber evidence="4">1.1.1.169</ecNumber>
    </recommendedName>
    <alternativeName>
        <fullName evidence="4">Ketopantoate reductase</fullName>
    </alternativeName>
</protein>
<reference evidence="8" key="1">
    <citation type="submission" date="2016-03" db="EMBL/GenBank/DDBJ databases">
        <authorList>
            <person name="Devillers H."/>
        </authorList>
    </citation>
    <scope>NUCLEOTIDE SEQUENCE [LARGE SCALE GENOMIC DNA]</scope>
</reference>
<dbReference type="FunFam" id="1.10.1040.10:FF:000017">
    <property type="entry name" value="2-dehydropantoate 2-reductase"/>
    <property type="match status" value="1"/>
</dbReference>
<keyword evidence="2 4" id="KW-0521">NADP</keyword>
<dbReference type="Pfam" id="PF08546">
    <property type="entry name" value="ApbA_C"/>
    <property type="match status" value="1"/>
</dbReference>
<evidence type="ECO:0000256" key="3">
    <source>
        <dbReference type="ARBA" id="ARBA00023002"/>
    </source>
</evidence>
<dbReference type="Pfam" id="PF02558">
    <property type="entry name" value="ApbA"/>
    <property type="match status" value="1"/>
</dbReference>
<feature type="domain" description="Ketopantoate reductase C-terminal" evidence="6">
    <location>
        <begin position="196"/>
        <end position="316"/>
    </location>
</feature>
<dbReference type="GO" id="GO:0008677">
    <property type="term" value="F:2-dehydropantoate 2-reductase activity"/>
    <property type="evidence" value="ECO:0007669"/>
    <property type="project" value="UniProtKB-EC"/>
</dbReference>
<dbReference type="SUPFAM" id="SSF48179">
    <property type="entry name" value="6-phosphogluconate dehydrogenase C-terminal domain-like"/>
    <property type="match status" value="1"/>
</dbReference>
<dbReference type="GO" id="GO:0015940">
    <property type="term" value="P:pantothenate biosynthetic process"/>
    <property type="evidence" value="ECO:0007669"/>
    <property type="project" value="InterPro"/>
</dbReference>
<dbReference type="GO" id="GO:0005737">
    <property type="term" value="C:cytoplasm"/>
    <property type="evidence" value="ECO:0007669"/>
    <property type="project" value="TreeGrafter"/>
</dbReference>
<dbReference type="SUPFAM" id="SSF51735">
    <property type="entry name" value="NAD(P)-binding Rossmann-fold domains"/>
    <property type="match status" value="1"/>
</dbReference>
<dbReference type="PANTHER" id="PTHR21708">
    <property type="entry name" value="PROBABLE 2-DEHYDROPANTOATE 2-REDUCTASE"/>
    <property type="match status" value="1"/>
</dbReference>
<evidence type="ECO:0000313" key="7">
    <source>
        <dbReference type="EMBL" id="SCU82616.1"/>
    </source>
</evidence>
<dbReference type="Gene3D" id="3.40.50.720">
    <property type="entry name" value="NAD(P)-binding Rossmann-like Domain"/>
    <property type="match status" value="1"/>
</dbReference>
<dbReference type="InterPro" id="IPR036291">
    <property type="entry name" value="NAD(P)-bd_dom_sf"/>
</dbReference>
<dbReference type="InterPro" id="IPR008927">
    <property type="entry name" value="6-PGluconate_DH-like_C_sf"/>
</dbReference>
<dbReference type="NCBIfam" id="TIGR00745">
    <property type="entry name" value="apbA_panE"/>
    <property type="match status" value="1"/>
</dbReference>
<keyword evidence="3 4" id="KW-0560">Oxidoreductase</keyword>
<dbReference type="InterPro" id="IPR013328">
    <property type="entry name" value="6PGD_dom2"/>
</dbReference>
<comment type="function">
    <text evidence="4">Catalyzes the NADPH-dependent reduction of ketopantoate into pantoic acid.</text>
</comment>
<comment type="similarity">
    <text evidence="1 4">Belongs to the ketopantoate reductase family.</text>
</comment>
<dbReference type="STRING" id="1230905.A0A1G4IZY2"/>
<evidence type="ECO:0000256" key="1">
    <source>
        <dbReference type="ARBA" id="ARBA00007870"/>
    </source>
</evidence>
<dbReference type="InterPro" id="IPR051402">
    <property type="entry name" value="KPR-Related"/>
</dbReference>
<dbReference type="InterPro" id="IPR013332">
    <property type="entry name" value="KPR_N"/>
</dbReference>
<dbReference type="Gene3D" id="1.10.1040.10">
    <property type="entry name" value="N-(1-d-carboxylethyl)-l-norvaline Dehydrogenase, domain 2"/>
    <property type="match status" value="1"/>
</dbReference>
<evidence type="ECO:0000256" key="4">
    <source>
        <dbReference type="RuleBase" id="RU362068"/>
    </source>
</evidence>
<dbReference type="EC" id="1.1.1.169" evidence="4"/>
<dbReference type="EMBL" id="LT598466">
    <property type="protein sequence ID" value="SCU82616.1"/>
    <property type="molecule type" value="Genomic_DNA"/>
</dbReference>